<reference evidence="2" key="1">
    <citation type="submission" date="2020-02" db="EMBL/GenBank/DDBJ databases">
        <authorList>
            <person name="Meier V. D."/>
        </authorList>
    </citation>
    <scope>NUCLEOTIDE SEQUENCE</scope>
    <source>
        <strain evidence="2">AVDCRST_MAG20</strain>
    </source>
</reference>
<organism evidence="2">
    <name type="scientific">uncultured Acidimicrobiales bacterium</name>
    <dbReference type="NCBI Taxonomy" id="310071"/>
    <lineage>
        <taxon>Bacteria</taxon>
        <taxon>Bacillati</taxon>
        <taxon>Actinomycetota</taxon>
        <taxon>Acidimicrobiia</taxon>
        <taxon>Acidimicrobiales</taxon>
        <taxon>environmental samples</taxon>
    </lineage>
</organism>
<name>A0A6J4I3I6_9ACTN</name>
<feature type="compositionally biased region" description="Basic and acidic residues" evidence="1">
    <location>
        <begin position="253"/>
        <end position="269"/>
    </location>
</feature>
<sequence>GQARRPRLQRGSRHLRRRQVAAAGDGGGGHLRRRRRRPRRRLGGDQGPGPRHRRRGGRGRRLHGGVRIRLRRAGAQGQRPLRGEVPARLGPVAPRDREAPGGRRPAVRRRRRRPRLHRQGERPGALRGRDQGAGAGPRDPGPRAPLGPHPRGRDRVRSPARHPDLGHEGEALLDRRQPLGPGHRVRPDGGPVGHAAGGRVVDDEGHRRRAPGRRHRLRAGGAGDGGRRTAHAGEGHRPDERGGRRLRLRPARHGGEPQGRHQEQGDLRGTRRPRPPPRPQRPRGPHARARPPPREGAARAPLVGARLRRHVVLAPQGGARRVHRREPALRDRRGAAPPRARAVLRHRASQRLEPVRLRPRHLRRRRHLRPRAGRRLREAVGPRHRDLVEPTGRPGRARPADV</sequence>
<feature type="compositionally biased region" description="Basic residues" evidence="1">
    <location>
        <begin position="105"/>
        <end position="117"/>
    </location>
</feature>
<feature type="non-terminal residue" evidence="2">
    <location>
        <position position="1"/>
    </location>
</feature>
<feature type="compositionally biased region" description="Basic residues" evidence="1">
    <location>
        <begin position="270"/>
        <end position="291"/>
    </location>
</feature>
<feature type="compositionally biased region" description="Basic residues" evidence="1">
    <location>
        <begin position="207"/>
        <end position="218"/>
    </location>
</feature>
<dbReference type="AlphaFoldDB" id="A0A6J4I3I6"/>
<feature type="region of interest" description="Disordered" evidence="1">
    <location>
        <begin position="1"/>
        <end position="303"/>
    </location>
</feature>
<feature type="compositionally biased region" description="Basic residues" evidence="1">
    <location>
        <begin position="1"/>
        <end position="19"/>
    </location>
</feature>
<dbReference type="GO" id="GO:0004055">
    <property type="term" value="F:argininosuccinate synthase activity"/>
    <property type="evidence" value="ECO:0007669"/>
    <property type="project" value="UniProtKB-EC"/>
</dbReference>
<accession>A0A6J4I3I6</accession>
<feature type="compositionally biased region" description="Basic residues" evidence="1">
    <location>
        <begin position="30"/>
        <end position="41"/>
    </location>
</feature>
<feature type="non-terminal residue" evidence="2">
    <location>
        <position position="402"/>
    </location>
</feature>
<protein>
    <submittedName>
        <fullName evidence="2">Argininosuccinate synthase</fullName>
        <ecNumber evidence="2">6.3.4.5</ecNumber>
    </submittedName>
</protein>
<feature type="compositionally biased region" description="Basic and acidic residues" evidence="1">
    <location>
        <begin position="225"/>
        <end position="243"/>
    </location>
</feature>
<evidence type="ECO:0000313" key="2">
    <source>
        <dbReference type="EMBL" id="CAA9241232.1"/>
    </source>
</evidence>
<dbReference type="EC" id="6.3.4.5" evidence="2"/>
<gene>
    <name evidence="2" type="ORF">AVDCRST_MAG20-1736</name>
</gene>
<feature type="compositionally biased region" description="Basic and acidic residues" evidence="1">
    <location>
        <begin position="375"/>
        <end position="388"/>
    </location>
</feature>
<dbReference type="EMBL" id="CADCSY010000078">
    <property type="protein sequence ID" value="CAA9241232.1"/>
    <property type="molecule type" value="Genomic_DNA"/>
</dbReference>
<feature type="compositionally biased region" description="Basic and acidic residues" evidence="1">
    <location>
        <begin position="151"/>
        <end position="177"/>
    </location>
</feature>
<feature type="region of interest" description="Disordered" evidence="1">
    <location>
        <begin position="367"/>
        <end position="402"/>
    </location>
</feature>
<evidence type="ECO:0000256" key="1">
    <source>
        <dbReference type="SAM" id="MobiDB-lite"/>
    </source>
</evidence>
<keyword evidence="2" id="KW-0436">Ligase</keyword>
<proteinExistence type="predicted"/>
<feature type="compositionally biased region" description="Basic residues" evidence="1">
    <location>
        <begin position="50"/>
        <end position="72"/>
    </location>
</feature>